<keyword evidence="3" id="KW-1185">Reference proteome</keyword>
<evidence type="ECO:0000313" key="2">
    <source>
        <dbReference type="EMBL" id="MFC5243591.1"/>
    </source>
</evidence>
<proteinExistence type="predicted"/>
<protein>
    <submittedName>
        <fullName evidence="2">Uncharacterized protein</fullName>
    </submittedName>
</protein>
<keyword evidence="1" id="KW-0472">Membrane</keyword>
<reference evidence="3" key="1">
    <citation type="journal article" date="2019" name="Int. J. Syst. Evol. Microbiol.">
        <title>The Global Catalogue of Microorganisms (GCM) 10K type strain sequencing project: providing services to taxonomists for standard genome sequencing and annotation.</title>
        <authorList>
            <consortium name="The Broad Institute Genomics Platform"/>
            <consortium name="The Broad Institute Genome Sequencing Center for Infectious Disease"/>
            <person name="Wu L."/>
            <person name="Ma J."/>
        </authorList>
    </citation>
    <scope>NUCLEOTIDE SEQUENCE [LARGE SCALE GENOMIC DNA]</scope>
    <source>
        <strain evidence="3">CGMCC 4.7131</strain>
    </source>
</reference>
<accession>A0ABW0DZ13</accession>
<feature type="transmembrane region" description="Helical" evidence="1">
    <location>
        <begin position="73"/>
        <end position="93"/>
    </location>
</feature>
<organism evidence="2 3">
    <name type="scientific">Streptomyces atrovirens</name>
    <dbReference type="NCBI Taxonomy" id="285556"/>
    <lineage>
        <taxon>Bacteria</taxon>
        <taxon>Bacillati</taxon>
        <taxon>Actinomycetota</taxon>
        <taxon>Actinomycetes</taxon>
        <taxon>Kitasatosporales</taxon>
        <taxon>Streptomycetaceae</taxon>
        <taxon>Streptomyces</taxon>
    </lineage>
</organism>
<sequence length="107" mass="11473">MAWVVGTGVLIGLLAVASGISTLRTGWLLPTARRHVTRPRLHGFGALLVGASVLLHSLFYFHILPSVSWEVRFFGGNALLLAGLLLIALSQLLPQRRNSDHAGLPGN</sequence>
<keyword evidence="1" id="KW-1133">Transmembrane helix</keyword>
<gene>
    <name evidence="2" type="ORF">ACFPWV_27380</name>
</gene>
<dbReference type="EMBL" id="JBHSKN010000026">
    <property type="protein sequence ID" value="MFC5243591.1"/>
    <property type="molecule type" value="Genomic_DNA"/>
</dbReference>
<name>A0ABW0DZ13_9ACTN</name>
<feature type="transmembrane region" description="Helical" evidence="1">
    <location>
        <begin position="43"/>
        <end position="61"/>
    </location>
</feature>
<comment type="caution">
    <text evidence="2">The sequence shown here is derived from an EMBL/GenBank/DDBJ whole genome shotgun (WGS) entry which is preliminary data.</text>
</comment>
<evidence type="ECO:0000313" key="3">
    <source>
        <dbReference type="Proteomes" id="UP001596035"/>
    </source>
</evidence>
<evidence type="ECO:0000256" key="1">
    <source>
        <dbReference type="SAM" id="Phobius"/>
    </source>
</evidence>
<keyword evidence="1" id="KW-0812">Transmembrane</keyword>
<dbReference type="Proteomes" id="UP001596035">
    <property type="component" value="Unassembled WGS sequence"/>
</dbReference>
<dbReference type="RefSeq" id="WP_344559765.1">
    <property type="nucleotide sequence ID" value="NZ_BAAATG010000015.1"/>
</dbReference>